<dbReference type="EMBL" id="NBVN01000004">
    <property type="protein sequence ID" value="PUA32334.1"/>
    <property type="molecule type" value="Genomic_DNA"/>
</dbReference>
<name>A0A2R7Y488_9CREN</name>
<dbReference type="Proteomes" id="UP000244093">
    <property type="component" value="Unassembled WGS sequence"/>
</dbReference>
<reference evidence="1 2" key="1">
    <citation type="journal article" date="2018" name="Syst. Appl. Microbiol.">
        <title>A new symbiotic nanoarchaeote (Candidatus Nanoclepta minutus) and its host (Zestosphaera tikiterensis gen. nov., sp. nov.) from a New Zealand hot spring.</title>
        <authorList>
            <person name="St John E."/>
            <person name="Liu Y."/>
            <person name="Podar M."/>
            <person name="Stott M.B."/>
            <person name="Meneghin J."/>
            <person name="Chen Z."/>
            <person name="Lagutin K."/>
            <person name="Mitchell K."/>
            <person name="Reysenbach A.L."/>
        </authorList>
    </citation>
    <scope>NUCLEOTIDE SEQUENCE [LARGE SCALE GENOMIC DNA]</scope>
    <source>
        <strain evidence="1">NZ3</strain>
    </source>
</reference>
<sequence length="106" mass="12155">MVEKVSTKPTYVEGISEMHKILLPDNAYVVYMDFILNLRKHIKGEVLIYGSDGRLLCRSVYRKLKVRVLDVDNPLLMNLIKCVFKSLKLPVKRYGVVRSGGKKEVS</sequence>
<gene>
    <name evidence="1" type="ORF">B7O98_06650</name>
</gene>
<proteinExistence type="predicted"/>
<evidence type="ECO:0000313" key="1">
    <source>
        <dbReference type="EMBL" id="PUA32334.1"/>
    </source>
</evidence>
<organism evidence="1 2">
    <name type="scientific">Zestosphaera tikiterensis</name>
    <dbReference type="NCBI Taxonomy" id="1973259"/>
    <lineage>
        <taxon>Archaea</taxon>
        <taxon>Thermoproteota</taxon>
        <taxon>Thermoprotei</taxon>
        <taxon>Desulfurococcales</taxon>
        <taxon>Desulfurococcaceae</taxon>
        <taxon>Zestosphaera</taxon>
    </lineage>
</organism>
<accession>A0A2R7Y488</accession>
<comment type="caution">
    <text evidence="1">The sequence shown here is derived from an EMBL/GenBank/DDBJ whole genome shotgun (WGS) entry which is preliminary data.</text>
</comment>
<protein>
    <submittedName>
        <fullName evidence="1">Uncharacterized protein</fullName>
    </submittedName>
</protein>
<evidence type="ECO:0000313" key="2">
    <source>
        <dbReference type="Proteomes" id="UP000244093"/>
    </source>
</evidence>
<dbReference type="AlphaFoldDB" id="A0A2R7Y488"/>